<proteinExistence type="predicted"/>
<sequence length="787" mass="83561">MRPRRRSIRFSLYGQLIIPMISLVTLWFFAAQSTASDAIHQRNIDTANKIYGNAVQPMLVTLAQERQESVVWLSGGGRLPRTSMDALRQKMDGTIVQMNSAARSDKFQGTLTGPMKQRLSTLIAKLNGIGALRGQVDSGSMSKLAAFNAYNDIIDTHFGFIYLLVADNGDQQAYHLTGMSRAIELAGREAALVGGVIVAGGRMTSAEHTAVTKVVFERRYLETSSISEFTRANGAPFKEALASDAADNFTAVEDGILATRPGARLHLTPTAWQGDVGGFIKELDGGLGKSRVVLAGDAKKTSDATLLRLALIGVIGLVAVALTAFLMLRFGRRISRDLLGLQGAARDLADQRLPSVVSRLRRGDEVDVATEAPPLAVGRTAEVSNVAAAFSSVQRTAVEAAVGQAELRMAVNGVFQNLARRNQSLLHRQLSMLDTLESKASDPEALADLFAIDHLTTRMRRHAEGLIILSGAAPGRGWRHPVGILDVLRGAIGEIEDYARAEVVSTAEEGIIGSAVADVIHLLAELIENAAAMSPPNTPVEVDAGLVGQGFVVEIQDRGLGMGPVKLAAVNEQLGREPEFDLSNGDQLGLFVVGSLAYRHGIKVVLEQNSYGGIKTIVLLPHSIVVPADRIGRADEPESANAPADTAPAAGSEPPDTIGGDVQKHAVDSVGRHRGGTEPLAVHEVTGTRPPPEPPVAHLPSAAAASTTGGTHAGMPRRVRRANLAPQLRDAAPQPPSEGAPSEGRNARSPERARSVMASMQSGWRRGRAEPLTPTPPAGWNDGRGER</sequence>
<comment type="caution">
    <text evidence="10">The sequence shown here is derived from an EMBL/GenBank/DDBJ whole genome shotgun (WGS) entry which is preliminary data.</text>
</comment>
<evidence type="ECO:0000256" key="3">
    <source>
        <dbReference type="ARBA" id="ARBA00022553"/>
    </source>
</evidence>
<evidence type="ECO:0000256" key="4">
    <source>
        <dbReference type="ARBA" id="ARBA00022679"/>
    </source>
</evidence>
<evidence type="ECO:0000259" key="8">
    <source>
        <dbReference type="Pfam" id="PF02518"/>
    </source>
</evidence>
<dbReference type="GO" id="GO:0004673">
    <property type="term" value="F:protein histidine kinase activity"/>
    <property type="evidence" value="ECO:0007669"/>
    <property type="project" value="UniProtKB-EC"/>
</dbReference>
<evidence type="ECO:0000256" key="1">
    <source>
        <dbReference type="ARBA" id="ARBA00000085"/>
    </source>
</evidence>
<feature type="compositionally biased region" description="Basic and acidic residues" evidence="6">
    <location>
        <begin position="745"/>
        <end position="754"/>
    </location>
</feature>
<dbReference type="OrthoDB" id="3845898at2"/>
<dbReference type="EMBL" id="SMKY01000035">
    <property type="protein sequence ID" value="TDD85591.1"/>
    <property type="molecule type" value="Genomic_DNA"/>
</dbReference>
<dbReference type="InterPro" id="IPR003594">
    <property type="entry name" value="HATPase_dom"/>
</dbReference>
<protein>
    <recommendedName>
        <fullName evidence="2">histidine kinase</fullName>
        <ecNumber evidence="2">2.7.13.3</ecNumber>
    </recommendedName>
</protein>
<dbReference type="SUPFAM" id="SSF55874">
    <property type="entry name" value="ATPase domain of HSP90 chaperone/DNA topoisomerase II/histidine kinase"/>
    <property type="match status" value="1"/>
</dbReference>
<keyword evidence="11" id="KW-1185">Reference proteome</keyword>
<keyword evidence="7" id="KW-0472">Membrane</keyword>
<dbReference type="InterPro" id="IPR050428">
    <property type="entry name" value="TCS_sensor_his_kinase"/>
</dbReference>
<keyword evidence="7" id="KW-1133">Transmembrane helix</keyword>
<dbReference type="InterPro" id="IPR036890">
    <property type="entry name" value="HATPase_C_sf"/>
</dbReference>
<dbReference type="RefSeq" id="WP_132196528.1">
    <property type="nucleotide sequence ID" value="NZ_SMKY01000035.1"/>
</dbReference>
<comment type="catalytic activity">
    <reaction evidence="1">
        <text>ATP + protein L-histidine = ADP + protein N-phospho-L-histidine.</text>
        <dbReference type="EC" id="2.7.13.3"/>
    </reaction>
</comment>
<dbReference type="Proteomes" id="UP000295578">
    <property type="component" value="Unassembled WGS sequence"/>
</dbReference>
<dbReference type="PANTHER" id="PTHR45436:SF5">
    <property type="entry name" value="SENSOR HISTIDINE KINASE TRCS"/>
    <property type="match status" value="1"/>
</dbReference>
<dbReference type="Pfam" id="PF08376">
    <property type="entry name" value="NIT"/>
    <property type="match status" value="1"/>
</dbReference>
<feature type="transmembrane region" description="Helical" evidence="7">
    <location>
        <begin position="306"/>
        <end position="328"/>
    </location>
</feature>
<keyword evidence="5" id="KW-0418">Kinase</keyword>
<keyword evidence="7" id="KW-0812">Transmembrane</keyword>
<dbReference type="Pfam" id="PF02518">
    <property type="entry name" value="HATPase_c"/>
    <property type="match status" value="1"/>
</dbReference>
<accession>A0A4R5BGP7</accession>
<feature type="compositionally biased region" description="Basic and acidic residues" evidence="6">
    <location>
        <begin position="662"/>
        <end position="671"/>
    </location>
</feature>
<feature type="compositionally biased region" description="Low complexity" evidence="6">
    <location>
        <begin position="640"/>
        <end position="650"/>
    </location>
</feature>
<evidence type="ECO:0000256" key="6">
    <source>
        <dbReference type="SAM" id="MobiDB-lite"/>
    </source>
</evidence>
<evidence type="ECO:0000313" key="11">
    <source>
        <dbReference type="Proteomes" id="UP000295578"/>
    </source>
</evidence>
<feature type="domain" description="Nitrate/nitrite sensing protein" evidence="9">
    <location>
        <begin position="62"/>
        <end position="283"/>
    </location>
</feature>
<dbReference type="InterPro" id="IPR013587">
    <property type="entry name" value="Nitrate/nitrite_sensing"/>
</dbReference>
<keyword evidence="3" id="KW-0597">Phosphoprotein</keyword>
<dbReference type="GO" id="GO:0005886">
    <property type="term" value="C:plasma membrane"/>
    <property type="evidence" value="ECO:0007669"/>
    <property type="project" value="TreeGrafter"/>
</dbReference>
<reference evidence="10 11" key="1">
    <citation type="submission" date="2019-03" db="EMBL/GenBank/DDBJ databases">
        <title>Draft genome sequences of novel Actinobacteria.</title>
        <authorList>
            <person name="Sahin N."/>
            <person name="Ay H."/>
            <person name="Saygin H."/>
        </authorList>
    </citation>
    <scope>NUCLEOTIDE SEQUENCE [LARGE SCALE GENOMIC DNA]</scope>
    <source>
        <strain evidence="10 11">DSM 45941</strain>
    </source>
</reference>
<name>A0A4R5BGP7_9ACTN</name>
<feature type="compositionally biased region" description="Low complexity" evidence="6">
    <location>
        <begin position="701"/>
        <end position="714"/>
    </location>
</feature>
<dbReference type="PANTHER" id="PTHR45436">
    <property type="entry name" value="SENSOR HISTIDINE KINASE YKOH"/>
    <property type="match status" value="1"/>
</dbReference>
<evidence type="ECO:0000256" key="7">
    <source>
        <dbReference type="SAM" id="Phobius"/>
    </source>
</evidence>
<feature type="domain" description="Histidine kinase/HSP90-like ATPase" evidence="8">
    <location>
        <begin position="518"/>
        <end position="621"/>
    </location>
</feature>
<dbReference type="GO" id="GO:0000160">
    <property type="term" value="P:phosphorelay signal transduction system"/>
    <property type="evidence" value="ECO:0007669"/>
    <property type="project" value="TreeGrafter"/>
</dbReference>
<dbReference type="Gene3D" id="3.30.565.10">
    <property type="entry name" value="Histidine kinase-like ATPase, C-terminal domain"/>
    <property type="match status" value="1"/>
</dbReference>
<keyword evidence="4" id="KW-0808">Transferase</keyword>
<dbReference type="AlphaFoldDB" id="A0A4R5BGP7"/>
<dbReference type="EC" id="2.7.13.3" evidence="2"/>
<evidence type="ECO:0000256" key="2">
    <source>
        <dbReference type="ARBA" id="ARBA00012438"/>
    </source>
</evidence>
<evidence type="ECO:0000259" key="9">
    <source>
        <dbReference type="Pfam" id="PF08376"/>
    </source>
</evidence>
<gene>
    <name evidence="10" type="ORF">E1293_10820</name>
</gene>
<feature type="transmembrane region" description="Helical" evidence="7">
    <location>
        <begin position="12"/>
        <end position="30"/>
    </location>
</feature>
<evidence type="ECO:0000313" key="10">
    <source>
        <dbReference type="EMBL" id="TDD85591.1"/>
    </source>
</evidence>
<evidence type="ECO:0000256" key="5">
    <source>
        <dbReference type="ARBA" id="ARBA00022777"/>
    </source>
</evidence>
<dbReference type="Gene3D" id="6.10.340.10">
    <property type="match status" value="1"/>
</dbReference>
<feature type="region of interest" description="Disordered" evidence="6">
    <location>
        <begin position="635"/>
        <end position="787"/>
    </location>
</feature>
<organism evidence="10 11">
    <name type="scientific">Actinomadura darangshiensis</name>
    <dbReference type="NCBI Taxonomy" id="705336"/>
    <lineage>
        <taxon>Bacteria</taxon>
        <taxon>Bacillati</taxon>
        <taxon>Actinomycetota</taxon>
        <taxon>Actinomycetes</taxon>
        <taxon>Streptosporangiales</taxon>
        <taxon>Thermomonosporaceae</taxon>
        <taxon>Actinomadura</taxon>
    </lineage>
</organism>